<keyword evidence="2" id="KW-1185">Reference proteome</keyword>
<sequence length="256" mass="28637">MKIEKYKVETPKGTLQYNISGNGKPNIVLINGGSGPIEGWMKILPAISESSSVFSYNRFGVGGSDKPKEIQDGITIVNTLREALTIVEFEPPFLLVGHSLGGLYANLYARLYPNEVAGIVFLESSHPKDINLNEYQGKAVKTINKMFTMFDTLSSHKQFNEVNFVKKTVNQIHQINTFPEIPVFVITGGQKHRMMPEEVRKKRLENQLELLSLSRNSKHIVAEKSGHFPQLSEPAVVIDSIKDCAEEINKTSHNLL</sequence>
<organism evidence="1 2">
    <name type="scientific">Metabacillus hrfriensis</name>
    <dbReference type="NCBI Taxonomy" id="3048891"/>
    <lineage>
        <taxon>Bacteria</taxon>
        <taxon>Bacillati</taxon>
        <taxon>Bacillota</taxon>
        <taxon>Bacilli</taxon>
        <taxon>Bacillales</taxon>
        <taxon>Bacillaceae</taxon>
        <taxon>Metabacillus</taxon>
    </lineage>
</organism>
<evidence type="ECO:0000313" key="2">
    <source>
        <dbReference type="Proteomes" id="UP001226091"/>
    </source>
</evidence>
<gene>
    <name evidence="1" type="ORF">QLQ22_24550</name>
</gene>
<evidence type="ECO:0000313" key="1">
    <source>
        <dbReference type="EMBL" id="WHZ57769.1"/>
    </source>
</evidence>
<accession>A0ACD4RBE9</accession>
<name>A0ACD4RBE9_9BACI</name>
<reference evidence="2" key="1">
    <citation type="journal article" date="2025" name="Aquaculture">
        <title>Assessment of the bioflocculant production and safety properties of Metabacillus hrfriensis sp. nov. based on phenotypic and whole-genome sequencing analysis.</title>
        <authorList>
            <person name="Zhang R."/>
            <person name="Zhao Z."/>
            <person name="Luo L."/>
            <person name="Wang S."/>
            <person name="Guo K."/>
            <person name="Xu W."/>
        </authorList>
    </citation>
    <scope>NUCLEOTIDE SEQUENCE [LARGE SCALE GENOMIC DNA]</scope>
    <source>
        <strain evidence="2">CT-WN-B3</strain>
    </source>
</reference>
<keyword evidence="1" id="KW-0378">Hydrolase</keyword>
<protein>
    <submittedName>
        <fullName evidence="1">Alpha/beta hydrolase</fullName>
    </submittedName>
</protein>
<dbReference type="EMBL" id="CP126116">
    <property type="protein sequence ID" value="WHZ57769.1"/>
    <property type="molecule type" value="Genomic_DNA"/>
</dbReference>
<dbReference type="Proteomes" id="UP001226091">
    <property type="component" value="Chromosome"/>
</dbReference>
<proteinExistence type="predicted"/>